<evidence type="ECO:0000313" key="3">
    <source>
        <dbReference type="Proteomes" id="UP001632038"/>
    </source>
</evidence>
<protein>
    <submittedName>
        <fullName evidence="2">Uncharacterized protein</fullName>
    </submittedName>
</protein>
<sequence>MGDYFYVVEIDGHWDRIATAKDIATGKITIIYNAKDTLSGLKTPFVKDPEAVSGAICTTKLYFEMDHVEQDANGNGDGNEAPAPAPEEVLPPPPPVFENVTPIKAAPEPQLNKTFCVPMARRSLGTKGNKVPILTNHLKVSMSNVDGFFHYSVAFFYNDVRPVDGKGS</sequence>
<dbReference type="Proteomes" id="UP001632038">
    <property type="component" value="Unassembled WGS sequence"/>
</dbReference>
<keyword evidence="3" id="KW-1185">Reference proteome</keyword>
<evidence type="ECO:0000256" key="1">
    <source>
        <dbReference type="SAM" id="MobiDB-lite"/>
    </source>
</evidence>
<evidence type="ECO:0000313" key="2">
    <source>
        <dbReference type="EMBL" id="KAL3635378.1"/>
    </source>
</evidence>
<comment type="caution">
    <text evidence="2">The sequence shown here is derived from an EMBL/GenBank/DDBJ whole genome shotgun (WGS) entry which is preliminary data.</text>
</comment>
<proteinExistence type="predicted"/>
<reference evidence="3" key="1">
    <citation type="journal article" date="2024" name="IScience">
        <title>Strigolactones Initiate the Formation of Haustorium-like Structures in Castilleja.</title>
        <authorList>
            <person name="Buerger M."/>
            <person name="Peterson D."/>
            <person name="Chory J."/>
        </authorList>
    </citation>
    <scope>NUCLEOTIDE SEQUENCE [LARGE SCALE GENOMIC DNA]</scope>
</reference>
<feature type="compositionally biased region" description="Low complexity" evidence="1">
    <location>
        <begin position="72"/>
        <end position="82"/>
    </location>
</feature>
<accession>A0ABD3CZD3</accession>
<dbReference type="EMBL" id="JAVIJP010000027">
    <property type="protein sequence ID" value="KAL3635378.1"/>
    <property type="molecule type" value="Genomic_DNA"/>
</dbReference>
<name>A0ABD3CZD3_9LAMI</name>
<organism evidence="2 3">
    <name type="scientific">Castilleja foliolosa</name>
    <dbReference type="NCBI Taxonomy" id="1961234"/>
    <lineage>
        <taxon>Eukaryota</taxon>
        <taxon>Viridiplantae</taxon>
        <taxon>Streptophyta</taxon>
        <taxon>Embryophyta</taxon>
        <taxon>Tracheophyta</taxon>
        <taxon>Spermatophyta</taxon>
        <taxon>Magnoliopsida</taxon>
        <taxon>eudicotyledons</taxon>
        <taxon>Gunneridae</taxon>
        <taxon>Pentapetalae</taxon>
        <taxon>asterids</taxon>
        <taxon>lamiids</taxon>
        <taxon>Lamiales</taxon>
        <taxon>Orobanchaceae</taxon>
        <taxon>Pedicularideae</taxon>
        <taxon>Castillejinae</taxon>
        <taxon>Castilleja</taxon>
    </lineage>
</organism>
<dbReference type="AlphaFoldDB" id="A0ABD3CZD3"/>
<feature type="compositionally biased region" description="Pro residues" evidence="1">
    <location>
        <begin position="83"/>
        <end position="92"/>
    </location>
</feature>
<gene>
    <name evidence="2" type="ORF">CASFOL_019925</name>
</gene>
<feature type="region of interest" description="Disordered" evidence="1">
    <location>
        <begin position="70"/>
        <end position="92"/>
    </location>
</feature>